<evidence type="ECO:0000313" key="3">
    <source>
        <dbReference type="Proteomes" id="UP001597011"/>
    </source>
</evidence>
<protein>
    <submittedName>
        <fullName evidence="2">Uncharacterized protein</fullName>
    </submittedName>
</protein>
<dbReference type="EMBL" id="JBHTIB010000049">
    <property type="protein sequence ID" value="MFD0837549.1"/>
    <property type="molecule type" value="Genomic_DNA"/>
</dbReference>
<feature type="transmembrane region" description="Helical" evidence="1">
    <location>
        <begin position="15"/>
        <end position="36"/>
    </location>
</feature>
<reference evidence="3" key="1">
    <citation type="journal article" date="2019" name="Int. J. Syst. Evol. Microbiol.">
        <title>The Global Catalogue of Microorganisms (GCM) 10K type strain sequencing project: providing services to taxonomists for standard genome sequencing and annotation.</title>
        <authorList>
            <consortium name="The Broad Institute Genomics Platform"/>
            <consortium name="The Broad Institute Genome Sequencing Center for Infectious Disease"/>
            <person name="Wu L."/>
            <person name="Ma J."/>
        </authorList>
    </citation>
    <scope>NUCLEOTIDE SEQUENCE [LARGE SCALE GENOMIC DNA]</scope>
    <source>
        <strain evidence="3">CCUG 60529</strain>
    </source>
</reference>
<keyword evidence="1" id="KW-1133">Transmembrane helix</keyword>
<comment type="caution">
    <text evidence="2">The sequence shown here is derived from an EMBL/GenBank/DDBJ whole genome shotgun (WGS) entry which is preliminary data.</text>
</comment>
<evidence type="ECO:0000313" key="2">
    <source>
        <dbReference type="EMBL" id="MFD0837549.1"/>
    </source>
</evidence>
<sequence length="40" mass="4770">MSVVQLQSDLRNSDVFINVMIYTLWYESFHLGAYFYNGFT</sequence>
<accession>A0ABW3BYN4</accession>
<dbReference type="Proteomes" id="UP001597011">
    <property type="component" value="Unassembled WGS sequence"/>
</dbReference>
<keyword evidence="1" id="KW-0812">Transmembrane</keyword>
<organism evidence="2 3">
    <name type="scientific">Mariniflexile aquimaris</name>
    <dbReference type="NCBI Taxonomy" id="881009"/>
    <lineage>
        <taxon>Bacteria</taxon>
        <taxon>Pseudomonadati</taxon>
        <taxon>Bacteroidota</taxon>
        <taxon>Flavobacteriia</taxon>
        <taxon>Flavobacteriales</taxon>
        <taxon>Flavobacteriaceae</taxon>
        <taxon>Mariniflexile</taxon>
    </lineage>
</organism>
<dbReference type="RefSeq" id="WP_379944257.1">
    <property type="nucleotide sequence ID" value="NZ_JBHTIB010000049.1"/>
</dbReference>
<keyword evidence="3" id="KW-1185">Reference proteome</keyword>
<keyword evidence="1" id="KW-0472">Membrane</keyword>
<name>A0ABW3BYN4_9FLAO</name>
<gene>
    <name evidence="2" type="ORF">ACFQ0I_17360</name>
</gene>
<evidence type="ECO:0000256" key="1">
    <source>
        <dbReference type="SAM" id="Phobius"/>
    </source>
</evidence>
<proteinExistence type="predicted"/>